<keyword evidence="1" id="KW-1133">Transmembrane helix</keyword>
<evidence type="ECO:0000256" key="1">
    <source>
        <dbReference type="SAM" id="Phobius"/>
    </source>
</evidence>
<name>A0A1I5ARU6_9GAMM</name>
<dbReference type="EMBL" id="FOVG01000001">
    <property type="protein sequence ID" value="SFN64929.1"/>
    <property type="molecule type" value="Genomic_DNA"/>
</dbReference>
<dbReference type="Proteomes" id="UP000198968">
    <property type="component" value="Unassembled WGS sequence"/>
</dbReference>
<feature type="transmembrane region" description="Helical" evidence="1">
    <location>
        <begin position="28"/>
        <end position="48"/>
    </location>
</feature>
<keyword evidence="3" id="KW-1185">Reference proteome</keyword>
<keyword evidence="1" id="KW-0812">Transmembrane</keyword>
<reference evidence="3" key="1">
    <citation type="submission" date="2016-10" db="EMBL/GenBank/DDBJ databases">
        <authorList>
            <person name="Varghese N."/>
            <person name="Submissions S."/>
        </authorList>
    </citation>
    <scope>NUCLEOTIDE SEQUENCE [LARGE SCALE GENOMIC DNA]</scope>
    <source>
        <strain evidence="3">OV426</strain>
    </source>
</reference>
<protein>
    <submittedName>
        <fullName evidence="2">Uncharacterized protein</fullName>
    </submittedName>
</protein>
<gene>
    <name evidence="2" type="ORF">SAMN05428971_2133</name>
</gene>
<dbReference type="AlphaFoldDB" id="A0A1I5ARU6"/>
<sequence>MHIETLPVTPAPATPSPQKVLRGRLRQLAWISAVSLSVAFWVGLYFLVF</sequence>
<evidence type="ECO:0000313" key="2">
    <source>
        <dbReference type="EMBL" id="SFN64929.1"/>
    </source>
</evidence>
<organism evidence="2 3">
    <name type="scientific">Candidatus Pantoea varia</name>
    <dbReference type="NCBI Taxonomy" id="1881036"/>
    <lineage>
        <taxon>Bacteria</taxon>
        <taxon>Pseudomonadati</taxon>
        <taxon>Pseudomonadota</taxon>
        <taxon>Gammaproteobacteria</taxon>
        <taxon>Enterobacterales</taxon>
        <taxon>Erwiniaceae</taxon>
        <taxon>Pantoea</taxon>
    </lineage>
</organism>
<keyword evidence="1" id="KW-0472">Membrane</keyword>
<evidence type="ECO:0000313" key="3">
    <source>
        <dbReference type="Proteomes" id="UP000198968"/>
    </source>
</evidence>
<accession>A0A1I5ARU6</accession>
<proteinExistence type="predicted"/>